<protein>
    <recommendedName>
        <fullName evidence="2">Recombinase domain-containing protein</fullName>
    </recommendedName>
</protein>
<organism evidence="3 4">
    <name type="scientific">Seonamhaeicola maritimus</name>
    <dbReference type="NCBI Taxonomy" id="2591822"/>
    <lineage>
        <taxon>Bacteria</taxon>
        <taxon>Pseudomonadati</taxon>
        <taxon>Bacteroidota</taxon>
        <taxon>Flavobacteriia</taxon>
        <taxon>Flavobacteriales</taxon>
        <taxon>Flavobacteriaceae</taxon>
    </lineage>
</organism>
<sequence length="533" mass="62383">MLGIYCRISQRKAEGKDRSINDQKLLGLELAKELKLKSEIFIEEGVSGTLPIHKRPELERLLQKIEDGIITHMFIYMQDRLERNTEVRFYIKRILKDANARLFTENGEINLFDDEADLLGDIQSLFNAHMVRKTKKRVTSVLKRNAENLRPHGVTPYGYQIDNDKYILDDFEANVVRRIFAFSINGVSTAKIATLLNQNNIQTKKNKIWLPSTIYYLLKNPRYKGERPYKSVESGFVPIEPIVDSLTWEKAQLSLTGNKVYSGAPQTHNYLLKGILRCNCCGMFYHGVVSKKNNYYACISRTKQHLKDKCDNAGINITKLDNLIWDRFFMDKILVNLIKEHLKNNNKSGIEEELNTKLSKLKIELEKNEEKFKNIRSLAVDGVYTSEELRPEIEKNKKEKTKIEIELSNLIEELDAFRKKVYDIDEVKQEINGLKSNIPFKDKKIIINKYISEIRINNEFKKIRLHEIEIYFNIPDLEAEVYLAPYKMHYAIEIFDEVLIPISNKYKRISEKERLRYGKEISRAIKSIIMKKN</sequence>
<dbReference type="InterPro" id="IPR011109">
    <property type="entry name" value="DNA_bind_recombinase_dom"/>
</dbReference>
<dbReference type="InterPro" id="IPR036162">
    <property type="entry name" value="Resolvase-like_N_sf"/>
</dbReference>
<dbReference type="Gene3D" id="3.90.1750.20">
    <property type="entry name" value="Putative Large Serine Recombinase, Chain B, Domain 2"/>
    <property type="match status" value="1"/>
</dbReference>
<dbReference type="Proteomes" id="UP000321080">
    <property type="component" value="Unassembled WGS sequence"/>
</dbReference>
<dbReference type="SUPFAM" id="SSF53041">
    <property type="entry name" value="Resolvase-like"/>
    <property type="match status" value="1"/>
</dbReference>
<dbReference type="Pfam" id="PF13408">
    <property type="entry name" value="Zn_ribbon_recom"/>
    <property type="match status" value="1"/>
</dbReference>
<dbReference type="Pfam" id="PF00239">
    <property type="entry name" value="Resolvase"/>
    <property type="match status" value="1"/>
</dbReference>
<dbReference type="OrthoDB" id="1094757at2"/>
<dbReference type="PANTHER" id="PTHR30461:SF23">
    <property type="entry name" value="DNA RECOMBINASE-RELATED"/>
    <property type="match status" value="1"/>
</dbReference>
<dbReference type="CDD" id="cd00338">
    <property type="entry name" value="Ser_Recombinase"/>
    <property type="match status" value="1"/>
</dbReference>
<dbReference type="EMBL" id="VRKQ01000010">
    <property type="protein sequence ID" value="TXG36675.1"/>
    <property type="molecule type" value="Genomic_DNA"/>
</dbReference>
<dbReference type="InterPro" id="IPR006119">
    <property type="entry name" value="Resolv_N"/>
</dbReference>
<dbReference type="Gene3D" id="3.40.50.1390">
    <property type="entry name" value="Resolvase, N-terminal catalytic domain"/>
    <property type="match status" value="1"/>
</dbReference>
<evidence type="ECO:0000256" key="1">
    <source>
        <dbReference type="SAM" id="Coils"/>
    </source>
</evidence>
<dbReference type="PANTHER" id="PTHR30461">
    <property type="entry name" value="DNA-INVERTASE FROM LAMBDOID PROPHAGE"/>
    <property type="match status" value="1"/>
</dbReference>
<dbReference type="Pfam" id="PF07508">
    <property type="entry name" value="Recombinase"/>
    <property type="match status" value="1"/>
</dbReference>
<comment type="caution">
    <text evidence="3">The sequence shown here is derived from an EMBL/GenBank/DDBJ whole genome shotgun (WGS) entry which is preliminary data.</text>
</comment>
<accession>A0A5C7GHD4</accession>
<dbReference type="GO" id="GO:0003677">
    <property type="term" value="F:DNA binding"/>
    <property type="evidence" value="ECO:0007669"/>
    <property type="project" value="InterPro"/>
</dbReference>
<keyword evidence="4" id="KW-1185">Reference proteome</keyword>
<dbReference type="GO" id="GO:0000150">
    <property type="term" value="F:DNA strand exchange activity"/>
    <property type="evidence" value="ECO:0007669"/>
    <property type="project" value="InterPro"/>
</dbReference>
<feature type="domain" description="Recombinase" evidence="2">
    <location>
        <begin position="156"/>
        <end position="261"/>
    </location>
</feature>
<dbReference type="AlphaFoldDB" id="A0A5C7GHD4"/>
<dbReference type="InterPro" id="IPR038109">
    <property type="entry name" value="DNA_bind_recomb_sf"/>
</dbReference>
<gene>
    <name evidence="3" type="ORF">FUA22_08820</name>
</gene>
<dbReference type="RefSeq" id="WP_147767600.1">
    <property type="nucleotide sequence ID" value="NZ_VRKQ01000010.1"/>
</dbReference>
<evidence type="ECO:0000313" key="4">
    <source>
        <dbReference type="Proteomes" id="UP000321080"/>
    </source>
</evidence>
<evidence type="ECO:0000259" key="2">
    <source>
        <dbReference type="PROSITE" id="PS51737"/>
    </source>
</evidence>
<dbReference type="InterPro" id="IPR050639">
    <property type="entry name" value="SSR_resolvase"/>
</dbReference>
<name>A0A5C7GHD4_9FLAO</name>
<dbReference type="PROSITE" id="PS51737">
    <property type="entry name" value="RECOMBINASE_DNA_BIND"/>
    <property type="match status" value="1"/>
</dbReference>
<dbReference type="SMART" id="SM00857">
    <property type="entry name" value="Resolvase"/>
    <property type="match status" value="1"/>
</dbReference>
<evidence type="ECO:0000313" key="3">
    <source>
        <dbReference type="EMBL" id="TXG36675.1"/>
    </source>
</evidence>
<dbReference type="InterPro" id="IPR025827">
    <property type="entry name" value="Zn_ribbon_recom_dom"/>
</dbReference>
<keyword evidence="1" id="KW-0175">Coiled coil</keyword>
<feature type="coiled-coil region" evidence="1">
    <location>
        <begin position="351"/>
        <end position="420"/>
    </location>
</feature>
<proteinExistence type="predicted"/>
<reference evidence="3 4" key="1">
    <citation type="submission" date="2019-08" db="EMBL/GenBank/DDBJ databases">
        <title>Seonamhaeicola sediminis sp. nov., isolated from marine sediment.</title>
        <authorList>
            <person name="Cao W.R."/>
        </authorList>
    </citation>
    <scope>NUCLEOTIDE SEQUENCE [LARGE SCALE GENOMIC DNA]</scope>
    <source>
        <strain evidence="3 4">1505</strain>
    </source>
</reference>